<dbReference type="Proteomes" id="UP000249340">
    <property type="component" value="Chromosome"/>
</dbReference>
<reference evidence="8" key="1">
    <citation type="submission" date="2018-07" db="EMBL/GenBank/DDBJ databases">
        <title>Streptacidiphilus bronchialis DSM 106435 chromosome.</title>
        <authorList>
            <person name="Batra D."/>
            <person name="Gulvik C.A."/>
        </authorList>
    </citation>
    <scope>NUCLEOTIDE SEQUENCE [LARGE SCALE GENOMIC DNA]</scope>
    <source>
        <strain evidence="8">DSM 106435</strain>
    </source>
</reference>
<dbReference type="PROSITE" id="PS01102">
    <property type="entry name" value="ZF_DKSA_1"/>
    <property type="match status" value="1"/>
</dbReference>
<evidence type="ECO:0000313" key="8">
    <source>
        <dbReference type="Proteomes" id="UP000249340"/>
    </source>
</evidence>
<evidence type="ECO:0000256" key="3">
    <source>
        <dbReference type="ARBA" id="ARBA00022833"/>
    </source>
</evidence>
<dbReference type="OrthoDB" id="1121111at2"/>
<keyword evidence="3" id="KW-0862">Zinc</keyword>
<evidence type="ECO:0000313" key="7">
    <source>
        <dbReference type="EMBL" id="AXI81526.1"/>
    </source>
</evidence>
<name>A0A345T6C1_9ACTN</name>
<feature type="region of interest" description="Disordered" evidence="5">
    <location>
        <begin position="1"/>
        <end position="32"/>
    </location>
</feature>
<dbReference type="InterPro" id="IPR000962">
    <property type="entry name" value="Znf_DskA_TraR"/>
</dbReference>
<feature type="zinc finger region" description="dksA C4-type" evidence="4">
    <location>
        <begin position="64"/>
        <end position="88"/>
    </location>
</feature>
<dbReference type="PROSITE" id="PS51128">
    <property type="entry name" value="ZF_DKSA_2"/>
    <property type="match status" value="1"/>
</dbReference>
<evidence type="ECO:0000259" key="6">
    <source>
        <dbReference type="Pfam" id="PF01258"/>
    </source>
</evidence>
<gene>
    <name evidence="7" type="ORF">C7M71_019730</name>
</gene>
<evidence type="ECO:0000256" key="1">
    <source>
        <dbReference type="ARBA" id="ARBA00022723"/>
    </source>
</evidence>
<dbReference type="KEGG" id="stri:C7M71_019730"/>
<proteinExistence type="predicted"/>
<dbReference type="GO" id="GO:0008270">
    <property type="term" value="F:zinc ion binding"/>
    <property type="evidence" value="ECO:0007669"/>
    <property type="project" value="UniProtKB-KW"/>
</dbReference>
<dbReference type="PANTHER" id="PTHR33823">
    <property type="entry name" value="RNA POLYMERASE-BINDING TRANSCRIPTION FACTOR DKSA-RELATED"/>
    <property type="match status" value="1"/>
</dbReference>
<dbReference type="Gene3D" id="1.20.120.910">
    <property type="entry name" value="DksA, coiled-coil domain"/>
    <property type="match status" value="1"/>
</dbReference>
<protein>
    <recommendedName>
        <fullName evidence="6">Zinc finger DksA/TraR C4-type domain-containing protein</fullName>
    </recommendedName>
</protein>
<dbReference type="EMBL" id="CP031264">
    <property type="protein sequence ID" value="AXI81526.1"/>
    <property type="molecule type" value="Genomic_DNA"/>
</dbReference>
<keyword evidence="2" id="KW-0863">Zinc-finger</keyword>
<evidence type="ECO:0000256" key="4">
    <source>
        <dbReference type="PROSITE-ProRule" id="PRU00510"/>
    </source>
</evidence>
<dbReference type="Pfam" id="PF01258">
    <property type="entry name" value="zf-dskA_traR"/>
    <property type="match status" value="1"/>
</dbReference>
<keyword evidence="8" id="KW-1185">Reference proteome</keyword>
<keyword evidence="1" id="KW-0479">Metal-binding</keyword>
<evidence type="ECO:0000256" key="2">
    <source>
        <dbReference type="ARBA" id="ARBA00022771"/>
    </source>
</evidence>
<dbReference type="SUPFAM" id="SSF57716">
    <property type="entry name" value="Glucocorticoid receptor-like (DNA-binding domain)"/>
    <property type="match status" value="1"/>
</dbReference>
<dbReference type="AlphaFoldDB" id="A0A345T6C1"/>
<accession>A0A345T6C1</accession>
<evidence type="ECO:0000256" key="5">
    <source>
        <dbReference type="SAM" id="MobiDB-lite"/>
    </source>
</evidence>
<organism evidence="7 8">
    <name type="scientific">Peterkaempfera bronchialis</name>
    <dbReference type="NCBI Taxonomy" id="2126346"/>
    <lineage>
        <taxon>Bacteria</taxon>
        <taxon>Bacillati</taxon>
        <taxon>Actinomycetota</taxon>
        <taxon>Actinomycetes</taxon>
        <taxon>Kitasatosporales</taxon>
        <taxon>Streptomycetaceae</taxon>
        <taxon>Peterkaempfera</taxon>
    </lineage>
</organism>
<dbReference type="PANTHER" id="PTHR33823:SF4">
    <property type="entry name" value="GENERAL STRESS PROTEIN 16O"/>
    <property type="match status" value="1"/>
</dbReference>
<dbReference type="InterPro" id="IPR020458">
    <property type="entry name" value="Znf_DskA_TraR_CS"/>
</dbReference>
<sequence>MVPVGIARSGQAMPGESASGPLESGQPESGQLEVHHQLLASARMVLEDVEAALARMDTGRYGACELCGKPIAQARLEIVPQARYCVRCHLVREAGR</sequence>
<feature type="domain" description="Zinc finger DksA/TraR C4-type" evidence="6">
    <location>
        <begin position="59"/>
        <end position="93"/>
    </location>
</feature>